<evidence type="ECO:0000256" key="2">
    <source>
        <dbReference type="ARBA" id="ARBA00008114"/>
    </source>
</evidence>
<feature type="transmembrane region" description="Helical" evidence="7">
    <location>
        <begin position="77"/>
        <end position="96"/>
    </location>
</feature>
<keyword evidence="4 7" id="KW-0812">Transmembrane</keyword>
<evidence type="ECO:0000256" key="4">
    <source>
        <dbReference type="ARBA" id="ARBA00022692"/>
    </source>
</evidence>
<dbReference type="GO" id="GO:0016020">
    <property type="term" value="C:membrane"/>
    <property type="evidence" value="ECO:0007669"/>
    <property type="project" value="UniProtKB-SubCell"/>
</dbReference>
<comment type="caution">
    <text evidence="9">The sequence shown here is derived from an EMBL/GenBank/DDBJ whole genome shotgun (WGS) entry which is preliminary data.</text>
</comment>
<keyword evidence="5 7" id="KW-1133">Transmembrane helix</keyword>
<evidence type="ECO:0000313" key="9">
    <source>
        <dbReference type="EMBL" id="GAG49941.1"/>
    </source>
</evidence>
<gene>
    <name evidence="9" type="ORF">S01H1_79038</name>
</gene>
<dbReference type="FunFam" id="1.20.1510.10:FF:000006">
    <property type="entry name" value="Divalent cation efflux transporter"/>
    <property type="match status" value="1"/>
</dbReference>
<evidence type="ECO:0000256" key="7">
    <source>
        <dbReference type="SAM" id="Phobius"/>
    </source>
</evidence>
<dbReference type="InterPro" id="IPR027469">
    <property type="entry name" value="Cation_efflux_TMD_sf"/>
</dbReference>
<dbReference type="NCBIfam" id="TIGR01297">
    <property type="entry name" value="CDF"/>
    <property type="match status" value="1"/>
</dbReference>
<keyword evidence="3" id="KW-0813">Transport</keyword>
<organism evidence="9">
    <name type="scientific">marine sediment metagenome</name>
    <dbReference type="NCBI Taxonomy" id="412755"/>
    <lineage>
        <taxon>unclassified sequences</taxon>
        <taxon>metagenomes</taxon>
        <taxon>ecological metagenomes</taxon>
    </lineage>
</organism>
<feature type="domain" description="Cation efflux protein transmembrane" evidence="8">
    <location>
        <begin position="8"/>
        <end position="203"/>
    </location>
</feature>
<keyword evidence="6 7" id="KW-0472">Membrane</keyword>
<dbReference type="Gene3D" id="1.20.1510.10">
    <property type="entry name" value="Cation efflux protein transmembrane domain"/>
    <property type="match status" value="1"/>
</dbReference>
<dbReference type="PANTHER" id="PTHR43840:SF15">
    <property type="entry name" value="MITOCHONDRIAL METAL TRANSPORTER 1-RELATED"/>
    <property type="match status" value="1"/>
</dbReference>
<evidence type="ECO:0000256" key="5">
    <source>
        <dbReference type="ARBA" id="ARBA00022989"/>
    </source>
</evidence>
<sequence length="227" mass="23565">LTPYSVTWAGLGANAALAAAKIAAGFACHSRAILADGLHSASDLTTDIAVLASLAVAAKPADTCHPYGHRRVSTMTAMFVGAMLLGAAVWITYDAIVSLRSPHAEVLGLLPLVLAAASIPIKELLFHLTRFVARRTSNISLLANAWHHRTDAFTSVAAAAGLAGVAFGGKQWAFLDHLTGMVLAAFLFVVAIRIMVRSGSELVDRAPSAATLSGIERALAETSGVRA</sequence>
<feature type="transmembrane region" description="Helical" evidence="7">
    <location>
        <begin position="174"/>
        <end position="196"/>
    </location>
</feature>
<comment type="subcellular location">
    <subcellularLocation>
        <location evidence="1">Membrane</location>
        <topology evidence="1">Multi-pass membrane protein</topology>
    </subcellularLocation>
</comment>
<evidence type="ECO:0000256" key="3">
    <source>
        <dbReference type="ARBA" id="ARBA00022448"/>
    </source>
</evidence>
<dbReference type="InterPro" id="IPR050291">
    <property type="entry name" value="CDF_Transporter"/>
</dbReference>
<evidence type="ECO:0000256" key="1">
    <source>
        <dbReference type="ARBA" id="ARBA00004141"/>
    </source>
</evidence>
<dbReference type="SUPFAM" id="SSF161111">
    <property type="entry name" value="Cation efflux protein transmembrane domain-like"/>
    <property type="match status" value="1"/>
</dbReference>
<reference evidence="9" key="1">
    <citation type="journal article" date="2014" name="Front. Microbiol.">
        <title>High frequency of phylogenetically diverse reductive dehalogenase-homologous genes in deep subseafloor sedimentary metagenomes.</title>
        <authorList>
            <person name="Kawai M."/>
            <person name="Futagami T."/>
            <person name="Toyoda A."/>
            <person name="Takaki Y."/>
            <person name="Nishi S."/>
            <person name="Hori S."/>
            <person name="Arai W."/>
            <person name="Tsubouchi T."/>
            <person name="Morono Y."/>
            <person name="Uchiyama I."/>
            <person name="Ito T."/>
            <person name="Fujiyama A."/>
            <person name="Inagaki F."/>
            <person name="Takami H."/>
        </authorList>
    </citation>
    <scope>NUCLEOTIDE SEQUENCE</scope>
    <source>
        <strain evidence="9">Expedition CK06-06</strain>
    </source>
</reference>
<evidence type="ECO:0000259" key="8">
    <source>
        <dbReference type="Pfam" id="PF01545"/>
    </source>
</evidence>
<dbReference type="Pfam" id="PF01545">
    <property type="entry name" value="Cation_efflux"/>
    <property type="match status" value="1"/>
</dbReference>
<evidence type="ECO:0000256" key="6">
    <source>
        <dbReference type="ARBA" id="ARBA00023136"/>
    </source>
</evidence>
<accession>X0ZP21</accession>
<dbReference type="InterPro" id="IPR058533">
    <property type="entry name" value="Cation_efflux_TM"/>
</dbReference>
<dbReference type="InterPro" id="IPR002524">
    <property type="entry name" value="Cation_efflux"/>
</dbReference>
<name>X0ZP21_9ZZZZ</name>
<proteinExistence type="inferred from homology"/>
<dbReference type="GO" id="GO:0008324">
    <property type="term" value="F:monoatomic cation transmembrane transporter activity"/>
    <property type="evidence" value="ECO:0007669"/>
    <property type="project" value="InterPro"/>
</dbReference>
<protein>
    <recommendedName>
        <fullName evidence="8">Cation efflux protein transmembrane domain-containing protein</fullName>
    </recommendedName>
</protein>
<dbReference type="PANTHER" id="PTHR43840">
    <property type="entry name" value="MITOCHONDRIAL METAL TRANSPORTER 1-RELATED"/>
    <property type="match status" value="1"/>
</dbReference>
<feature type="transmembrane region" description="Helical" evidence="7">
    <location>
        <begin position="108"/>
        <end position="129"/>
    </location>
</feature>
<dbReference type="EMBL" id="BARS01053243">
    <property type="protein sequence ID" value="GAG49941.1"/>
    <property type="molecule type" value="Genomic_DNA"/>
</dbReference>
<comment type="similarity">
    <text evidence="2">Belongs to the cation diffusion facilitator (CDF) transporter (TC 2.A.4) family.</text>
</comment>
<feature type="non-terminal residue" evidence="9">
    <location>
        <position position="227"/>
    </location>
</feature>
<feature type="non-terminal residue" evidence="9">
    <location>
        <position position="1"/>
    </location>
</feature>
<dbReference type="AlphaFoldDB" id="X0ZP21"/>
<feature type="transmembrane region" description="Helical" evidence="7">
    <location>
        <begin position="150"/>
        <end position="168"/>
    </location>
</feature>